<evidence type="ECO:0000313" key="1">
    <source>
        <dbReference type="EMBL" id="AGZ41047.1"/>
    </source>
</evidence>
<reference evidence="1 2" key="1">
    <citation type="journal article" date="2014" name="J. Biotechnol.">
        <title>Complete genome sequence of the actinobacterium Actinoplanes friuliensis HAG 010964, producer of the lipopeptide antibiotic friulimycin.</title>
        <authorList>
            <person name="Ruckert C."/>
            <person name="Szczepanowski R."/>
            <person name="Albersmeier A."/>
            <person name="Goesmann A."/>
            <person name="Fischer N."/>
            <person name="Steinkamper A."/>
            <person name="Puhler A."/>
            <person name="Biener R."/>
            <person name="Schwartz D."/>
            <person name="Kalinowski J."/>
        </authorList>
    </citation>
    <scope>NUCLEOTIDE SEQUENCE [LARGE SCALE GENOMIC DNA]</scope>
    <source>
        <strain evidence="1 2">DSM 7358</strain>
    </source>
</reference>
<dbReference type="HOGENOM" id="CLU_2299636_0_0_11"/>
<dbReference type="OrthoDB" id="3577535at2"/>
<sequence>MSKPVKFELSDSPADAGPFSVRKVKAGSVDVRMNMPAGLSLDISIDKGCRATFYGNATSGYAIGTCSRKKPEDIADLYIKQVVTVNSITDGTAILTLRSE</sequence>
<dbReference type="RefSeq" id="WP_023361106.1">
    <property type="nucleotide sequence ID" value="NC_022657.1"/>
</dbReference>
<protein>
    <submittedName>
        <fullName evidence="1">Uncharacterized protein</fullName>
    </submittedName>
</protein>
<dbReference type="KEGG" id="afs:AFR_13805"/>
<dbReference type="PATRIC" id="fig|1246995.3.peg.2803"/>
<evidence type="ECO:0000313" key="2">
    <source>
        <dbReference type="Proteomes" id="UP000017746"/>
    </source>
</evidence>
<dbReference type="Proteomes" id="UP000017746">
    <property type="component" value="Chromosome"/>
</dbReference>
<gene>
    <name evidence="1" type="ORF">AFR_13805</name>
</gene>
<proteinExistence type="predicted"/>
<organism evidence="1 2">
    <name type="scientific">Actinoplanes friuliensis DSM 7358</name>
    <dbReference type="NCBI Taxonomy" id="1246995"/>
    <lineage>
        <taxon>Bacteria</taxon>
        <taxon>Bacillati</taxon>
        <taxon>Actinomycetota</taxon>
        <taxon>Actinomycetes</taxon>
        <taxon>Micromonosporales</taxon>
        <taxon>Micromonosporaceae</taxon>
        <taxon>Actinoplanes</taxon>
    </lineage>
</organism>
<dbReference type="EMBL" id="CP006272">
    <property type="protein sequence ID" value="AGZ41047.1"/>
    <property type="molecule type" value="Genomic_DNA"/>
</dbReference>
<dbReference type="AlphaFoldDB" id="U5VWA5"/>
<keyword evidence="2" id="KW-1185">Reference proteome</keyword>
<accession>U5VWA5</accession>
<name>U5VWA5_9ACTN</name>